<comment type="cofactor">
    <cofactor evidence="5">
        <name>heme</name>
        <dbReference type="ChEBI" id="CHEBI:30413"/>
    </cofactor>
</comment>
<dbReference type="GO" id="GO:0004497">
    <property type="term" value="F:monooxygenase activity"/>
    <property type="evidence" value="ECO:0007669"/>
    <property type="project" value="InterPro"/>
</dbReference>
<dbReference type="PRINTS" id="PR00465">
    <property type="entry name" value="EP450IV"/>
</dbReference>
<dbReference type="SUPFAM" id="SSF48264">
    <property type="entry name" value="Cytochrome P450"/>
    <property type="match status" value="1"/>
</dbReference>
<gene>
    <name evidence="6" type="ORF">MKW94_016495</name>
</gene>
<dbReference type="GO" id="GO:0016125">
    <property type="term" value="P:sterol metabolic process"/>
    <property type="evidence" value="ECO:0007669"/>
    <property type="project" value="TreeGrafter"/>
</dbReference>
<evidence type="ECO:0000256" key="5">
    <source>
        <dbReference type="PIRSR" id="PIRSR602403-1"/>
    </source>
</evidence>
<dbReference type="InterPro" id="IPR036396">
    <property type="entry name" value="Cyt_P450_sf"/>
</dbReference>
<dbReference type="GO" id="GO:0005506">
    <property type="term" value="F:iron ion binding"/>
    <property type="evidence" value="ECO:0007669"/>
    <property type="project" value="InterPro"/>
</dbReference>
<dbReference type="GO" id="GO:0016705">
    <property type="term" value="F:oxidoreductase activity, acting on paired donors, with incorporation or reduction of molecular oxygen"/>
    <property type="evidence" value="ECO:0007669"/>
    <property type="project" value="InterPro"/>
</dbReference>
<evidence type="ECO:0000256" key="1">
    <source>
        <dbReference type="ARBA" id="ARBA00022617"/>
    </source>
</evidence>
<comment type="caution">
    <text evidence="6">The sequence shown here is derived from an EMBL/GenBank/DDBJ whole genome shotgun (WGS) entry which is preliminary data.</text>
</comment>
<accession>A0AA41W290</accession>
<dbReference type="GO" id="GO:0020037">
    <property type="term" value="F:heme binding"/>
    <property type="evidence" value="ECO:0007669"/>
    <property type="project" value="InterPro"/>
</dbReference>
<dbReference type="PANTHER" id="PTHR24286">
    <property type="entry name" value="CYTOCHROME P450 26"/>
    <property type="match status" value="1"/>
</dbReference>
<evidence type="ECO:0000256" key="2">
    <source>
        <dbReference type="ARBA" id="ARBA00022723"/>
    </source>
</evidence>
<dbReference type="EMBL" id="JAJJMA010339405">
    <property type="protein sequence ID" value="MCL7051520.1"/>
    <property type="molecule type" value="Genomic_DNA"/>
</dbReference>
<dbReference type="PANTHER" id="PTHR24286:SF302">
    <property type="entry name" value="ALLENE OXIDE SYNTHASE 2"/>
    <property type="match status" value="1"/>
</dbReference>
<keyword evidence="3 5" id="KW-0408">Iron</keyword>
<reference evidence="6" key="1">
    <citation type="submission" date="2022-03" db="EMBL/GenBank/DDBJ databases">
        <title>A functionally conserved STORR gene fusion in Papaver species that diverged 16.8 million years ago.</title>
        <authorList>
            <person name="Catania T."/>
        </authorList>
    </citation>
    <scope>NUCLEOTIDE SEQUENCE</scope>
    <source>
        <strain evidence="6">S-191538</strain>
    </source>
</reference>
<evidence type="ECO:0000256" key="4">
    <source>
        <dbReference type="ARBA" id="ARBA00023239"/>
    </source>
</evidence>
<keyword evidence="7" id="KW-1185">Reference proteome</keyword>
<dbReference type="GO" id="GO:0019752">
    <property type="term" value="P:carboxylic acid metabolic process"/>
    <property type="evidence" value="ECO:0007669"/>
    <property type="project" value="UniProtKB-ARBA"/>
</dbReference>
<dbReference type="InterPro" id="IPR002403">
    <property type="entry name" value="Cyt_P450_E_grp-IV"/>
</dbReference>
<keyword evidence="4" id="KW-0456">Lyase</keyword>
<evidence type="ECO:0000313" key="7">
    <source>
        <dbReference type="Proteomes" id="UP001177140"/>
    </source>
</evidence>
<dbReference type="FunFam" id="1.10.630.10:FF:000024">
    <property type="entry name" value="Allene oxide synthase, chloroplastic"/>
    <property type="match status" value="1"/>
</dbReference>
<protein>
    <recommendedName>
        <fullName evidence="8">Allene oxide synthase</fullName>
    </recommendedName>
</protein>
<evidence type="ECO:0008006" key="8">
    <source>
        <dbReference type="Google" id="ProtNLM"/>
    </source>
</evidence>
<dbReference type="AlphaFoldDB" id="A0AA41W290"/>
<name>A0AA41W290_PAPNU</name>
<dbReference type="InterPro" id="IPR001128">
    <property type="entry name" value="Cyt_P450"/>
</dbReference>
<dbReference type="Proteomes" id="UP001177140">
    <property type="component" value="Unassembled WGS sequence"/>
</dbReference>
<dbReference type="CDD" id="cd11071">
    <property type="entry name" value="CYP74"/>
    <property type="match status" value="1"/>
</dbReference>
<keyword evidence="1 5" id="KW-0349">Heme</keyword>
<organism evidence="6 7">
    <name type="scientific">Papaver nudicaule</name>
    <name type="common">Iceland poppy</name>
    <dbReference type="NCBI Taxonomy" id="74823"/>
    <lineage>
        <taxon>Eukaryota</taxon>
        <taxon>Viridiplantae</taxon>
        <taxon>Streptophyta</taxon>
        <taxon>Embryophyta</taxon>
        <taxon>Tracheophyta</taxon>
        <taxon>Spermatophyta</taxon>
        <taxon>Magnoliopsida</taxon>
        <taxon>Ranunculales</taxon>
        <taxon>Papaveraceae</taxon>
        <taxon>Papaveroideae</taxon>
        <taxon>Papaver</taxon>
    </lineage>
</organism>
<dbReference type="GO" id="GO:0016829">
    <property type="term" value="F:lyase activity"/>
    <property type="evidence" value="ECO:0007669"/>
    <property type="project" value="UniProtKB-KW"/>
</dbReference>
<feature type="binding site" description="axial binding residue" evidence="5">
    <location>
        <position position="423"/>
    </location>
    <ligand>
        <name>heme</name>
        <dbReference type="ChEBI" id="CHEBI:30413"/>
    </ligand>
    <ligandPart>
        <name>Fe</name>
        <dbReference type="ChEBI" id="CHEBI:18248"/>
    </ligandPart>
</feature>
<dbReference type="GO" id="GO:0033075">
    <property type="term" value="P:isoquinoline alkaloid biosynthetic process"/>
    <property type="evidence" value="ECO:0007669"/>
    <property type="project" value="UniProtKB-ARBA"/>
</dbReference>
<keyword evidence="2 5" id="KW-0479">Metal-binding</keyword>
<dbReference type="Pfam" id="PF00067">
    <property type="entry name" value="p450"/>
    <property type="match status" value="1"/>
</dbReference>
<dbReference type="Gene3D" id="1.10.630.10">
    <property type="entry name" value="Cytochrome P450"/>
    <property type="match status" value="1"/>
</dbReference>
<evidence type="ECO:0000256" key="3">
    <source>
        <dbReference type="ARBA" id="ARBA00023004"/>
    </source>
</evidence>
<proteinExistence type="predicted"/>
<sequence>MREIPGDYGLPIIGAIKDRYDFLYFQGQDEFFKSRMKKYNSTVFRTNMLPVQFNNGRNAKVIVLLDAVSFPVLFDVTKVEKRDVFVNTYMPSTSFTGGYRTCAYLDPSEPKHTQLKQLFLSLLASRHDDFIPEFQSCLSKLFDNMETNLSSSKNKEADFNALDDNMCSDYFFQLFFNVQPKDTKLGTDAPKLMTKWLVLQLHPLITLGLPKLFSWVDDLLLHTFLFPFFLVKSDYQKIYDVIYSSSTSILDEAEKLGITREEACHNLVFTISFNAFGATKVFFPNLMKWVALGGEKLHKDLANEIRTTVKSEGGVNYRSIEKMTLTKSVVYEALRLAPPVPNQFATAKEDLVIHSHDSSFQVKKGELLLGFQPFATRDPKIFEDPEEFKGSRFVGEEGEKLLKYVYWSNGREIANPTVVNKQCPAKNQMVLLARVMLIEFFLRYDTFTADVGTLLLGSSVKIKSLTRAETS</sequence>
<evidence type="ECO:0000313" key="6">
    <source>
        <dbReference type="EMBL" id="MCL7051520.1"/>
    </source>
</evidence>